<proteinExistence type="predicted"/>
<organism evidence="1 2">
    <name type="scientific">Protopolystoma xenopodis</name>
    <dbReference type="NCBI Taxonomy" id="117903"/>
    <lineage>
        <taxon>Eukaryota</taxon>
        <taxon>Metazoa</taxon>
        <taxon>Spiralia</taxon>
        <taxon>Lophotrochozoa</taxon>
        <taxon>Platyhelminthes</taxon>
        <taxon>Monogenea</taxon>
        <taxon>Polyopisthocotylea</taxon>
        <taxon>Polystomatidea</taxon>
        <taxon>Polystomatidae</taxon>
        <taxon>Protopolystoma</taxon>
    </lineage>
</organism>
<keyword evidence="2" id="KW-1185">Reference proteome</keyword>
<evidence type="ECO:0000313" key="2">
    <source>
        <dbReference type="Proteomes" id="UP000784294"/>
    </source>
</evidence>
<accession>A0A3S5AYC0</accession>
<dbReference type="EMBL" id="CAAALY010266226">
    <property type="protein sequence ID" value="VEL40741.1"/>
    <property type="molecule type" value="Genomic_DNA"/>
</dbReference>
<protein>
    <submittedName>
        <fullName evidence="1">Uncharacterized protein</fullName>
    </submittedName>
</protein>
<gene>
    <name evidence="1" type="ORF">PXEA_LOCUS34181</name>
</gene>
<reference evidence="1" key="1">
    <citation type="submission" date="2018-11" db="EMBL/GenBank/DDBJ databases">
        <authorList>
            <consortium name="Pathogen Informatics"/>
        </authorList>
    </citation>
    <scope>NUCLEOTIDE SEQUENCE</scope>
</reference>
<evidence type="ECO:0000313" key="1">
    <source>
        <dbReference type="EMBL" id="VEL40741.1"/>
    </source>
</evidence>
<dbReference type="AlphaFoldDB" id="A0A3S5AYC0"/>
<dbReference type="Proteomes" id="UP000784294">
    <property type="component" value="Unassembled WGS sequence"/>
</dbReference>
<sequence length="186" mass="20678">METGCFCLVVEKQPSDAFRQKCSICLFLSTARSQNEQKDLFSVPNQNYIILLGARTCAWRYDQPSFLHFPINIINSLNISIRKSIISIVILTTSVPALRLHPSPHVIILLASPVSGSSCIIIFTSNKATYVSASVSKLASVSVSLPSLQYNHQHLIVLTSYYFSFYISKMSTVAKLSLSLVFKLLL</sequence>
<name>A0A3S5AYC0_9PLAT</name>
<comment type="caution">
    <text evidence="1">The sequence shown here is derived from an EMBL/GenBank/DDBJ whole genome shotgun (WGS) entry which is preliminary data.</text>
</comment>